<dbReference type="RefSeq" id="WP_014796023.1">
    <property type="nucleotide sequence ID" value="NC_018018.1"/>
</dbReference>
<dbReference type="Proteomes" id="UP000006054">
    <property type="component" value="Chromosome"/>
</dbReference>
<accession>I4AF19</accession>
<sequence length="220" mass="25701" precursor="true">MKKIFSKSALLIYLINFIFLSCQSSKIVSTSNNSKEISYSSQIKLFQEEMNSSYKDIKESPLESKERKKFKSLPFFEIDSVYKVEADFVRTTDGQPFEMQTTTERKPMYQKFGEVSFELHGKRHTLNVYQSQNLKQKEEYKNYLFLPFTDLSNGQESYYGGRYIDLTIPTTANFDKIIIDFNKAYNPYCAYNKKYSCPIPPRGNNLNIKVLAGVSYENHE</sequence>
<protein>
    <recommendedName>
        <fullName evidence="3">DUF1684 domain-containing protein</fullName>
    </recommendedName>
</protein>
<name>I4AF19_BERLS</name>
<dbReference type="InterPro" id="IPR012467">
    <property type="entry name" value="DUF1684"/>
</dbReference>
<dbReference type="PATRIC" id="fig|880071.3.peg.46"/>
<dbReference type="Pfam" id="PF07920">
    <property type="entry name" value="DUF1684"/>
    <property type="match status" value="1"/>
</dbReference>
<reference evidence="2" key="1">
    <citation type="submission" date="2012-06" db="EMBL/GenBank/DDBJ databases">
        <title>The complete genome of Flexibacter litoralis DSM 6794.</title>
        <authorList>
            <person name="Lucas S."/>
            <person name="Copeland A."/>
            <person name="Lapidus A."/>
            <person name="Glavina del Rio T."/>
            <person name="Dalin E."/>
            <person name="Tice H."/>
            <person name="Bruce D."/>
            <person name="Goodwin L."/>
            <person name="Pitluck S."/>
            <person name="Peters L."/>
            <person name="Ovchinnikova G."/>
            <person name="Lu M."/>
            <person name="Kyrpides N."/>
            <person name="Mavromatis K."/>
            <person name="Ivanova N."/>
            <person name="Brettin T."/>
            <person name="Detter J.C."/>
            <person name="Han C."/>
            <person name="Larimer F."/>
            <person name="Land M."/>
            <person name="Hauser L."/>
            <person name="Markowitz V."/>
            <person name="Cheng J.-F."/>
            <person name="Hugenholtz P."/>
            <person name="Woyke T."/>
            <person name="Wu D."/>
            <person name="Spring S."/>
            <person name="Lang E."/>
            <person name="Kopitz M."/>
            <person name="Brambilla E."/>
            <person name="Klenk H.-P."/>
            <person name="Eisen J.A."/>
        </authorList>
    </citation>
    <scope>NUCLEOTIDE SEQUENCE [LARGE SCALE GENOMIC DNA]</scope>
    <source>
        <strain evidence="2">ATCC 23117 / DSM 6794 / NBRC 15988 / NCIMB 1366 / Sio-4</strain>
    </source>
</reference>
<dbReference type="PANTHER" id="PTHR41913:SF1">
    <property type="entry name" value="DUF1684 DOMAIN-CONTAINING PROTEIN"/>
    <property type="match status" value="1"/>
</dbReference>
<evidence type="ECO:0008006" key="3">
    <source>
        <dbReference type="Google" id="ProtNLM"/>
    </source>
</evidence>
<dbReference type="HOGENOM" id="CLU_090976_1_0_10"/>
<dbReference type="EMBL" id="CP003345">
    <property type="protein sequence ID" value="AFM02554.1"/>
    <property type="molecule type" value="Genomic_DNA"/>
</dbReference>
<evidence type="ECO:0000313" key="1">
    <source>
        <dbReference type="EMBL" id="AFM02554.1"/>
    </source>
</evidence>
<dbReference type="AlphaFoldDB" id="I4AF19"/>
<dbReference type="PANTHER" id="PTHR41913">
    <property type="entry name" value="DUF1684 DOMAIN-CONTAINING PROTEIN"/>
    <property type="match status" value="1"/>
</dbReference>
<evidence type="ECO:0000313" key="2">
    <source>
        <dbReference type="Proteomes" id="UP000006054"/>
    </source>
</evidence>
<dbReference type="STRING" id="880071.Fleli_0043"/>
<dbReference type="PROSITE" id="PS51257">
    <property type="entry name" value="PROKAR_LIPOPROTEIN"/>
    <property type="match status" value="1"/>
</dbReference>
<dbReference type="OrthoDB" id="5493262at2"/>
<keyword evidence="2" id="KW-1185">Reference proteome</keyword>
<gene>
    <name evidence="1" type="ordered locus">Fleli_0043</name>
</gene>
<proteinExistence type="predicted"/>
<organism evidence="1 2">
    <name type="scientific">Bernardetia litoralis (strain ATCC 23117 / DSM 6794 / NBRC 15988 / NCIMB 1366 / Fx l1 / Sio-4)</name>
    <name type="common">Flexibacter litoralis</name>
    <dbReference type="NCBI Taxonomy" id="880071"/>
    <lineage>
        <taxon>Bacteria</taxon>
        <taxon>Pseudomonadati</taxon>
        <taxon>Bacteroidota</taxon>
        <taxon>Cytophagia</taxon>
        <taxon>Cytophagales</taxon>
        <taxon>Bernardetiaceae</taxon>
        <taxon>Bernardetia</taxon>
    </lineage>
</organism>
<dbReference type="KEGG" id="fli:Fleli_0043"/>
<dbReference type="eggNOG" id="COG3358">
    <property type="taxonomic scope" value="Bacteria"/>
</dbReference>